<proteinExistence type="predicted"/>
<dbReference type="Proteomes" id="UP001638806">
    <property type="component" value="Unassembled WGS sequence"/>
</dbReference>
<evidence type="ECO:0000313" key="2">
    <source>
        <dbReference type="Proteomes" id="UP001638806"/>
    </source>
</evidence>
<keyword evidence="2" id="KW-1185">Reference proteome</keyword>
<accession>A0ACC4DFG8</accession>
<evidence type="ECO:0000313" key="1">
    <source>
        <dbReference type="EMBL" id="KAL3954065.1"/>
    </source>
</evidence>
<comment type="caution">
    <text evidence="1">The sequence shown here is derived from an EMBL/GenBank/DDBJ whole genome shotgun (WGS) entry which is preliminary data.</text>
</comment>
<protein>
    <submittedName>
        <fullName evidence="1">Uncharacterized protein</fullName>
    </submittedName>
</protein>
<reference evidence="1" key="1">
    <citation type="submission" date="2024-12" db="EMBL/GenBank/DDBJ databases">
        <title>Comparative genomics and development of molecular markers within Purpureocillium lilacinum and among Purpureocillium species.</title>
        <authorList>
            <person name="Yeh Z.-Y."/>
            <person name="Ni N.-T."/>
            <person name="Lo P.-H."/>
            <person name="Mushyakhwo K."/>
            <person name="Lin C.-F."/>
            <person name="Nai Y.-S."/>
        </authorList>
    </citation>
    <scope>NUCLEOTIDE SEQUENCE</scope>
    <source>
        <strain evidence="1">NCHU-NPUST-175</strain>
    </source>
</reference>
<gene>
    <name evidence="1" type="ORF">ACCO45_012021</name>
</gene>
<name>A0ACC4DFG8_PURLI</name>
<sequence>MNQQSVLVRPMAGASSSDDGQPTTYLVSQSFGSAPFRSGLALGGLINRRLVRFTASKGPATDGRDVTDRSNRYGREPPLLDASSNVQSLAYSTVQPFRTSCNKGNRQVAASHARPLPEAAAPPIADLAGRLDRPPLRRRPPSPQNVRLSPDRTSPFVH</sequence>
<dbReference type="EMBL" id="JBGNUJ010000011">
    <property type="protein sequence ID" value="KAL3954065.1"/>
    <property type="molecule type" value="Genomic_DNA"/>
</dbReference>
<organism evidence="1 2">
    <name type="scientific">Purpureocillium lilacinum</name>
    <name type="common">Paecilomyces lilacinus</name>
    <dbReference type="NCBI Taxonomy" id="33203"/>
    <lineage>
        <taxon>Eukaryota</taxon>
        <taxon>Fungi</taxon>
        <taxon>Dikarya</taxon>
        <taxon>Ascomycota</taxon>
        <taxon>Pezizomycotina</taxon>
        <taxon>Sordariomycetes</taxon>
        <taxon>Hypocreomycetidae</taxon>
        <taxon>Hypocreales</taxon>
        <taxon>Ophiocordycipitaceae</taxon>
        <taxon>Purpureocillium</taxon>
    </lineage>
</organism>